<feature type="signal peptide" evidence="2">
    <location>
        <begin position="1"/>
        <end position="21"/>
    </location>
</feature>
<protein>
    <submittedName>
        <fullName evidence="3">Uncharacterized protein</fullName>
    </submittedName>
</protein>
<dbReference type="AlphaFoldDB" id="A0A7S2XMX5"/>
<sequence>MANRLVSFLHIMLPRAAPAAARPNSWAAVALWRRFFLQQDEEKVERVVEIIEPMASTRVARPAATQEAREIGKGVLRSHYRARIAEPAGSSTAHHQQPRVVENHRPVDLDIPVQGGESYVTLAQ</sequence>
<name>A0A7S2XMX5_9STRA</name>
<evidence type="ECO:0000256" key="2">
    <source>
        <dbReference type="SAM" id="SignalP"/>
    </source>
</evidence>
<dbReference type="EMBL" id="HBHQ01005291">
    <property type="protein sequence ID" value="CAD9811710.1"/>
    <property type="molecule type" value="Transcribed_RNA"/>
</dbReference>
<accession>A0A7S2XMX5</accession>
<reference evidence="3" key="1">
    <citation type="submission" date="2021-01" db="EMBL/GenBank/DDBJ databases">
        <authorList>
            <person name="Corre E."/>
            <person name="Pelletier E."/>
            <person name="Niang G."/>
            <person name="Scheremetjew M."/>
            <person name="Finn R."/>
            <person name="Kale V."/>
            <person name="Holt S."/>
            <person name="Cochrane G."/>
            <person name="Meng A."/>
            <person name="Brown T."/>
            <person name="Cohen L."/>
        </authorList>
    </citation>
    <scope>NUCLEOTIDE SEQUENCE</scope>
    <source>
        <strain evidence="3">CCMP2084</strain>
    </source>
</reference>
<gene>
    <name evidence="3" type="ORF">ASEP1449_LOCUS3535</name>
</gene>
<keyword evidence="2" id="KW-0732">Signal</keyword>
<evidence type="ECO:0000313" key="3">
    <source>
        <dbReference type="EMBL" id="CAD9811710.1"/>
    </source>
</evidence>
<organism evidence="3">
    <name type="scientific">Attheya septentrionalis</name>
    <dbReference type="NCBI Taxonomy" id="420275"/>
    <lineage>
        <taxon>Eukaryota</taxon>
        <taxon>Sar</taxon>
        <taxon>Stramenopiles</taxon>
        <taxon>Ochrophyta</taxon>
        <taxon>Bacillariophyta</taxon>
        <taxon>Coscinodiscophyceae</taxon>
        <taxon>Chaetocerotophycidae</taxon>
        <taxon>Chaetocerotales</taxon>
        <taxon>Attheyaceae</taxon>
        <taxon>Attheya</taxon>
    </lineage>
</organism>
<feature type="chain" id="PRO_5031019288" evidence="2">
    <location>
        <begin position="22"/>
        <end position="124"/>
    </location>
</feature>
<evidence type="ECO:0000256" key="1">
    <source>
        <dbReference type="SAM" id="MobiDB-lite"/>
    </source>
</evidence>
<feature type="region of interest" description="Disordered" evidence="1">
    <location>
        <begin position="86"/>
        <end position="110"/>
    </location>
</feature>
<proteinExistence type="predicted"/>